<evidence type="ECO:0000256" key="2">
    <source>
        <dbReference type="ARBA" id="ARBA00022729"/>
    </source>
</evidence>
<evidence type="ECO:0000256" key="3">
    <source>
        <dbReference type="HAMAP-Rule" id="MF_02219"/>
    </source>
</evidence>
<comment type="similarity">
    <text evidence="3">Belongs to the bacterial secretin family. T3SS SctC subfamily.</text>
</comment>
<dbReference type="Proteomes" id="UP001215231">
    <property type="component" value="Chromosome"/>
</dbReference>
<dbReference type="RefSeq" id="WP_274049368.1">
    <property type="nucleotide sequence ID" value="NZ_CP059693.1"/>
</dbReference>
<proteinExistence type="inferred from homology"/>
<keyword evidence="3" id="KW-0472">Membrane</keyword>
<dbReference type="PRINTS" id="PR01337">
    <property type="entry name" value="TYPE3OMGPROT"/>
</dbReference>
<dbReference type="Pfam" id="PF03958">
    <property type="entry name" value="Secretin_N"/>
    <property type="match status" value="1"/>
</dbReference>
<evidence type="ECO:0000313" key="8">
    <source>
        <dbReference type="Proteomes" id="UP001215231"/>
    </source>
</evidence>
<comment type="function">
    <text evidence="3">Component of the type III secretion system (T3SS), also called injectisome, which is used to inject bacterial effector proteins into eukaryotic host cells. Forms a ring-shaped multimeric structure with an apparent central pore in the outer membrane.</text>
</comment>
<dbReference type="Pfam" id="PF00263">
    <property type="entry name" value="Secretin"/>
    <property type="match status" value="1"/>
</dbReference>
<feature type="signal peptide" evidence="3">
    <location>
        <begin position="1"/>
        <end position="20"/>
    </location>
</feature>
<keyword evidence="2 3" id="KW-0732">Signal</keyword>
<reference evidence="7 8" key="1">
    <citation type="journal article" date="2022" name="Mar. Drugs">
        <title>Bioassay-Guided Fractionation Leads to the Detection of Cholic Acid Generated by the Rare Thalassomonas sp.</title>
        <authorList>
            <person name="Pheiffer F."/>
            <person name="Schneider Y.K."/>
            <person name="Hansen E.H."/>
            <person name="Andersen J.H."/>
            <person name="Isaksson J."/>
            <person name="Busche T."/>
            <person name="R C."/>
            <person name="Kalinowski J."/>
            <person name="Zyl L.V."/>
            <person name="Trindade M."/>
        </authorList>
    </citation>
    <scope>NUCLEOTIDE SEQUENCE [LARGE SCALE GENOMIC DNA]</scope>
    <source>
        <strain evidence="7 8">A5K-61T</strain>
    </source>
</reference>
<sequence precursor="true">MTFLRYSLLLLALFALPALSSQPDWKGQKYGYMASGETLKEILREFASSYGIPANVSDSLDMPINGNFPENSAENILKQLSAISNMTWYYDGHMLHFYRTDESENAVVQLKYISTQALYQTMRVLPWWQLNAQWTALEQQKLIFVAGAPKFVEMVVKVAEMLDKEVRKQHEDKFVISTFRLQYASATDYTYNYRGQEKQVPGVLSLLTDTISGNQTGQVTQVRKPLPTMAGRLPVSAAKAGDKAQNSQAAVLPEEEASGPGGIKPFIKADHRLNAIVIGDTQANVETYGELIKSLDVPLDQIEVNVTIVNIQTDDLSELGVDWQYTSNDYAVNVGDISTTGSLASGELQLIAGAAGNLVSKIRALATEGKAKITSQPSVLTLDNYEAVLDNSNTFYVRLSGEDVVDLFPVTVGTLVRVTPHIQRTHDGEAVRMDIQIEDGQQTEQSVDDIPVISNTLINTQAVIGKNQSLLIGGYYFDSQGESVSKVPLLHRIPLLGNLFKSTSKTSVKMLRLFLISPHVVQASDIAMDQQGAQLNTPSNFKLIK</sequence>
<dbReference type="InterPro" id="IPR050810">
    <property type="entry name" value="Bact_Secretion_Sys_Channel"/>
</dbReference>
<evidence type="ECO:0000256" key="4">
    <source>
        <dbReference type="RuleBase" id="RU004004"/>
    </source>
</evidence>
<dbReference type="PANTHER" id="PTHR30332:SF5">
    <property type="entry name" value="SPI-1 TYPE 3 SECRETION SYSTEM SECRETIN"/>
    <property type="match status" value="1"/>
</dbReference>
<dbReference type="NCBIfam" id="TIGR02516">
    <property type="entry name" value="type_III_yscC"/>
    <property type="match status" value="1"/>
</dbReference>
<gene>
    <name evidence="3 7" type="primary">sctC</name>
    <name evidence="7" type="ORF">H3N35_13880</name>
</gene>
<dbReference type="InterPro" id="IPR038591">
    <property type="entry name" value="NolW-like_sf"/>
</dbReference>
<feature type="domain" description="NolW-like" evidence="6">
    <location>
        <begin position="177"/>
        <end position="301"/>
    </location>
</feature>
<keyword evidence="3" id="KW-0653">Protein transport</keyword>
<dbReference type="InterPro" id="IPR003522">
    <property type="entry name" value="T3SS_OM_pore_YscC"/>
</dbReference>
<dbReference type="HAMAP" id="MF_02219">
    <property type="entry name" value="Type_III_secretin"/>
    <property type="match status" value="1"/>
</dbReference>
<dbReference type="PANTHER" id="PTHR30332">
    <property type="entry name" value="PROBABLE GENERAL SECRETION PATHWAY PROTEIN D"/>
    <property type="match status" value="1"/>
</dbReference>
<evidence type="ECO:0000259" key="5">
    <source>
        <dbReference type="Pfam" id="PF00263"/>
    </source>
</evidence>
<name>A0ABY7V961_9GAMM</name>
<keyword evidence="3" id="KW-0998">Cell outer membrane</keyword>
<feature type="chain" id="PRO_5044927177" description="Type 3 secretion system secretin" evidence="3">
    <location>
        <begin position="21"/>
        <end position="545"/>
    </location>
</feature>
<comment type="subunit">
    <text evidence="3">The core secretion machinery of the T3SS is composed of approximately 20 different proteins, including cytoplasmic components, a base, an export apparatus and a needle. This subunit is part of the base, which anchors the injectisome in the bacterial cell envelope. Forms a stable homooligomeric complex.</text>
</comment>
<dbReference type="Gene3D" id="3.55.50.30">
    <property type="match status" value="1"/>
</dbReference>
<organism evidence="7 8">
    <name type="scientific">Thalassomonas haliotis</name>
    <dbReference type="NCBI Taxonomy" id="485448"/>
    <lineage>
        <taxon>Bacteria</taxon>
        <taxon>Pseudomonadati</taxon>
        <taxon>Pseudomonadota</taxon>
        <taxon>Gammaproteobacteria</taxon>
        <taxon>Alteromonadales</taxon>
        <taxon>Colwelliaceae</taxon>
        <taxon>Thalassomonas</taxon>
    </lineage>
</organism>
<dbReference type="EMBL" id="CP059693">
    <property type="protein sequence ID" value="WDE09428.1"/>
    <property type="molecule type" value="Genomic_DNA"/>
</dbReference>
<keyword evidence="3" id="KW-0811">Translocation</keyword>
<keyword evidence="8" id="KW-1185">Reference proteome</keyword>
<keyword evidence="3 4" id="KW-0813">Transport</keyword>
<dbReference type="InterPro" id="IPR004846">
    <property type="entry name" value="T2SS/T3SS_dom"/>
</dbReference>
<dbReference type="InterPro" id="IPR005644">
    <property type="entry name" value="NolW-like"/>
</dbReference>
<accession>A0ABY7V961</accession>
<dbReference type="Gene3D" id="3.30.1370.120">
    <property type="match status" value="2"/>
</dbReference>
<evidence type="ECO:0000256" key="1">
    <source>
        <dbReference type="ARBA" id="ARBA00004442"/>
    </source>
</evidence>
<protein>
    <recommendedName>
        <fullName evidence="3">Type 3 secretion system secretin</fullName>
        <shortName evidence="3">T3SS secretin</shortName>
    </recommendedName>
</protein>
<evidence type="ECO:0000259" key="6">
    <source>
        <dbReference type="Pfam" id="PF03958"/>
    </source>
</evidence>
<evidence type="ECO:0000313" key="7">
    <source>
        <dbReference type="EMBL" id="WDE09428.1"/>
    </source>
</evidence>
<feature type="domain" description="Type II/III secretion system secretin-like" evidence="5">
    <location>
        <begin position="364"/>
        <end position="522"/>
    </location>
</feature>
<comment type="subcellular location">
    <subcellularLocation>
        <location evidence="1 3 4">Cell outer membrane</location>
    </subcellularLocation>
</comment>